<organism evidence="1">
    <name type="scientific">anaerobic digester metagenome</name>
    <dbReference type="NCBI Taxonomy" id="1263854"/>
    <lineage>
        <taxon>unclassified sequences</taxon>
        <taxon>metagenomes</taxon>
        <taxon>ecological metagenomes</taxon>
    </lineage>
</organism>
<dbReference type="CDD" id="cd06325">
    <property type="entry name" value="PBP1_ABC_unchar_transporter"/>
    <property type="match status" value="1"/>
</dbReference>
<evidence type="ECO:0000313" key="1">
    <source>
        <dbReference type="EMBL" id="VFU11568.1"/>
    </source>
</evidence>
<dbReference type="PANTHER" id="PTHR35271:SF1">
    <property type="entry name" value="ABC TRANSPORTER, SUBSTRATE-BINDING LIPOPROTEIN"/>
    <property type="match status" value="1"/>
</dbReference>
<sequence>MKKTIVLCTFALCVLLSPICFAYHVEVLQVGDITVFQLCYEGFVNELAKSDIVEGKNLTINRHIIEAQADAGLWKKVGILMRIKRTASDIVEAKPDLVLTIGTPATKYGKDKMIANGIPVVFTGVADPLVVGCQSLDRPGNGITGSTLYIDPHNVIQIAQQALPNMKKMGMIHSDDDNAIAYAQETKQKAARLNVELITKEVEKSADIRPLAEEMVAQGVDAFGIPIDSYYDLYDGKATRNLVAVSHETRVPIIAFVTHTTLKGSLLYVGCNFKTVGGLAGKNAVEILRNSKKPEELPVLRQEDMTILVDPAVIKYLGVEIPLGILQLAESI</sequence>
<dbReference type="Pfam" id="PF04392">
    <property type="entry name" value="ABC_sub_bind"/>
    <property type="match status" value="1"/>
</dbReference>
<proteinExistence type="predicted"/>
<dbReference type="InterPro" id="IPR007487">
    <property type="entry name" value="ABC_transpt-TYRBP-like"/>
</dbReference>
<gene>
    <name evidence="1" type="ORF">SCFA_110031</name>
</gene>
<dbReference type="SUPFAM" id="SSF53822">
    <property type="entry name" value="Periplasmic binding protein-like I"/>
    <property type="match status" value="1"/>
</dbReference>
<dbReference type="Gene3D" id="3.40.50.2300">
    <property type="match status" value="2"/>
</dbReference>
<dbReference type="EMBL" id="CAADRM010000013">
    <property type="protein sequence ID" value="VFU11568.1"/>
    <property type="molecule type" value="Genomic_DNA"/>
</dbReference>
<reference evidence="1" key="1">
    <citation type="submission" date="2019-03" db="EMBL/GenBank/DDBJ databases">
        <authorList>
            <person name="Hao L."/>
        </authorList>
    </citation>
    <scope>NUCLEOTIDE SEQUENCE</scope>
</reference>
<protein>
    <submittedName>
        <fullName evidence="1">ABC transporter substrate binding protein</fullName>
    </submittedName>
</protein>
<dbReference type="PANTHER" id="PTHR35271">
    <property type="entry name" value="ABC TRANSPORTER, SUBSTRATE-BINDING LIPOPROTEIN-RELATED"/>
    <property type="match status" value="1"/>
</dbReference>
<name>A0A485LV03_9ZZZZ</name>
<dbReference type="AlphaFoldDB" id="A0A485LV03"/>
<accession>A0A485LV03</accession>
<dbReference type="InterPro" id="IPR028082">
    <property type="entry name" value="Peripla_BP_I"/>
</dbReference>